<accession>A0A517MX69</accession>
<dbReference type="RefSeq" id="WP_145060691.1">
    <property type="nucleotide sequence ID" value="NZ_CP036263.1"/>
</dbReference>
<keyword evidence="2" id="KW-0732">Signal</keyword>
<feature type="compositionally biased region" description="Acidic residues" evidence="1">
    <location>
        <begin position="85"/>
        <end position="94"/>
    </location>
</feature>
<proteinExistence type="predicted"/>
<evidence type="ECO:0000256" key="2">
    <source>
        <dbReference type="SAM" id="SignalP"/>
    </source>
</evidence>
<feature type="chain" id="PRO_5022041411" evidence="2">
    <location>
        <begin position="20"/>
        <end position="94"/>
    </location>
</feature>
<sequence precursor="true">MSKFYLLSTRIGAAVLLMAALGTLSGCDNKEKVIDIETPAGDVEVERDKDTGDVGVDVKKKEDKVVDIETPAGGVEVDRDKDTGDVDVDVDDNE</sequence>
<keyword evidence="4" id="KW-1185">Reference proteome</keyword>
<feature type="signal peptide" evidence="2">
    <location>
        <begin position="1"/>
        <end position="19"/>
    </location>
</feature>
<reference evidence="3 4" key="1">
    <citation type="submission" date="2019-02" db="EMBL/GenBank/DDBJ databases">
        <title>Deep-cultivation of Planctomycetes and their phenomic and genomic characterization uncovers novel biology.</title>
        <authorList>
            <person name="Wiegand S."/>
            <person name="Jogler M."/>
            <person name="Boedeker C."/>
            <person name="Pinto D."/>
            <person name="Vollmers J."/>
            <person name="Rivas-Marin E."/>
            <person name="Kohn T."/>
            <person name="Peeters S.H."/>
            <person name="Heuer A."/>
            <person name="Rast P."/>
            <person name="Oberbeckmann S."/>
            <person name="Bunk B."/>
            <person name="Jeske O."/>
            <person name="Meyerdierks A."/>
            <person name="Storesund J.E."/>
            <person name="Kallscheuer N."/>
            <person name="Luecker S."/>
            <person name="Lage O.M."/>
            <person name="Pohl T."/>
            <person name="Merkel B.J."/>
            <person name="Hornburger P."/>
            <person name="Mueller R.-W."/>
            <person name="Bruemmer F."/>
            <person name="Labrenz M."/>
            <person name="Spormann A.M."/>
            <person name="Op den Camp H."/>
            <person name="Overmann J."/>
            <person name="Amann R."/>
            <person name="Jetten M.S.M."/>
            <person name="Mascher T."/>
            <person name="Medema M.H."/>
            <person name="Devos D.P."/>
            <person name="Kaster A.-K."/>
            <person name="Ovreas L."/>
            <person name="Rohde M."/>
            <person name="Galperin M.Y."/>
            <person name="Jogler C."/>
        </authorList>
    </citation>
    <scope>NUCLEOTIDE SEQUENCE [LARGE SCALE GENOMIC DNA]</scope>
    <source>
        <strain evidence="3 4">HG15A2</strain>
    </source>
</reference>
<evidence type="ECO:0000313" key="3">
    <source>
        <dbReference type="EMBL" id="QDS99478.1"/>
    </source>
</evidence>
<name>A0A517MX69_9BACT</name>
<dbReference type="OrthoDB" id="291603at2"/>
<evidence type="ECO:0000256" key="1">
    <source>
        <dbReference type="SAM" id="MobiDB-lite"/>
    </source>
</evidence>
<gene>
    <name evidence="3" type="ORF">HG15A2_28010</name>
</gene>
<dbReference type="KEGG" id="amob:HG15A2_28010"/>
<evidence type="ECO:0000313" key="4">
    <source>
        <dbReference type="Proteomes" id="UP000319852"/>
    </source>
</evidence>
<organism evidence="3 4">
    <name type="scientific">Adhaeretor mobilis</name>
    <dbReference type="NCBI Taxonomy" id="1930276"/>
    <lineage>
        <taxon>Bacteria</taxon>
        <taxon>Pseudomonadati</taxon>
        <taxon>Planctomycetota</taxon>
        <taxon>Planctomycetia</taxon>
        <taxon>Pirellulales</taxon>
        <taxon>Lacipirellulaceae</taxon>
        <taxon>Adhaeretor</taxon>
    </lineage>
</organism>
<feature type="region of interest" description="Disordered" evidence="1">
    <location>
        <begin position="70"/>
        <end position="94"/>
    </location>
</feature>
<protein>
    <submittedName>
        <fullName evidence="3">Uncharacterized protein</fullName>
    </submittedName>
</protein>
<dbReference type="PROSITE" id="PS51257">
    <property type="entry name" value="PROKAR_LIPOPROTEIN"/>
    <property type="match status" value="1"/>
</dbReference>
<dbReference type="AlphaFoldDB" id="A0A517MX69"/>
<dbReference type="Proteomes" id="UP000319852">
    <property type="component" value="Chromosome"/>
</dbReference>
<dbReference type="EMBL" id="CP036263">
    <property type="protein sequence ID" value="QDS99478.1"/>
    <property type="molecule type" value="Genomic_DNA"/>
</dbReference>